<feature type="region of interest" description="Disordered" evidence="1">
    <location>
        <begin position="1"/>
        <end position="31"/>
    </location>
</feature>
<reference evidence="2 3" key="1">
    <citation type="submission" date="2006-04" db="EMBL/GenBank/DDBJ databases">
        <authorList>
            <person name="Nierman W.C."/>
        </authorList>
    </citation>
    <scope>NUCLEOTIDE SEQUENCE [LARGE SCALE GENOMIC DNA]</scope>
    <source>
        <strain evidence="2 3">DW4/3-1</strain>
    </source>
</reference>
<accession>Q08UR5</accession>
<protein>
    <submittedName>
        <fullName evidence="2">Uncharacterized protein</fullName>
    </submittedName>
</protein>
<dbReference type="Gene3D" id="2.130.10.10">
    <property type="entry name" value="YVTN repeat-like/Quinoprotein amine dehydrogenase"/>
    <property type="match status" value="1"/>
</dbReference>
<dbReference type="InterPro" id="IPR013211">
    <property type="entry name" value="LVIVD"/>
</dbReference>
<proteinExistence type="predicted"/>
<evidence type="ECO:0000313" key="3">
    <source>
        <dbReference type="Proteomes" id="UP000032702"/>
    </source>
</evidence>
<dbReference type="InterPro" id="IPR015943">
    <property type="entry name" value="WD40/YVTN_repeat-like_dom_sf"/>
</dbReference>
<comment type="caution">
    <text evidence="2">The sequence shown here is derived from an EMBL/GenBank/DDBJ whole genome shotgun (WGS) entry which is preliminary data.</text>
</comment>
<sequence>MRGRRFTSTTFGTGDGRRSVLTGRGSLPGKGGTSPACGFAQLCTSGRWGGVARVGLSSWRDARYGRTMNRLLALSLGALLPLVGCGKNETPLRQDCELEALELSTCDAASLATVQSEGVWNMDFDFGDGEHAPGVIQFQGSTPHVAGLPMSQKRVEPGLLLLTSDVTNANGVPLRYLFAGCRSSRPTQLSGVFRRCSNGTADLNGTFEAARVTRRAGEDEASKVELVLEVPLPSGSARDVFVAGGHAYVSAYEGGLHIVDVSAPTEPGRSRLVASLKPSSGDVWNEVWVQGQTLYVASSTKGVLIYDVTKPSEPLYKKTVPGTALDARALSLDGNWLYVAAPYPNAEVLVFDVTKPQEPTLSKRYFVENAQPLLGDRPYGVHARNGKLYVSNWSYGLAVADVTTPSNPKRVGSFSYTGATSRTAVVGTFGSRTLAFEAGQAWDSHLRVLDVTSPENITQAGEFKLRPEVSVQALALSGERLYVAHYQDGLRVLQVSPSGALEQVGYYNTWREADSGRGASFYEGLSGIKVPGDGFIYASETSRGLLVFREQP</sequence>
<gene>
    <name evidence="2" type="ORF">STIAU_4344</name>
</gene>
<dbReference type="AlphaFoldDB" id="Q08UR5"/>
<dbReference type="SUPFAM" id="SSF63829">
    <property type="entry name" value="Calcium-dependent phosphotriesterase"/>
    <property type="match status" value="1"/>
</dbReference>
<evidence type="ECO:0000313" key="2">
    <source>
        <dbReference type="EMBL" id="EAU64198.1"/>
    </source>
</evidence>
<feature type="compositionally biased region" description="Low complexity" evidence="1">
    <location>
        <begin position="1"/>
        <end position="12"/>
    </location>
</feature>
<organism evidence="2 3">
    <name type="scientific">Stigmatella aurantiaca (strain DW4/3-1)</name>
    <dbReference type="NCBI Taxonomy" id="378806"/>
    <lineage>
        <taxon>Bacteria</taxon>
        <taxon>Pseudomonadati</taxon>
        <taxon>Myxococcota</taxon>
        <taxon>Myxococcia</taxon>
        <taxon>Myxococcales</taxon>
        <taxon>Cystobacterineae</taxon>
        <taxon>Archangiaceae</taxon>
        <taxon>Stigmatella</taxon>
    </lineage>
</organism>
<dbReference type="Pfam" id="PF08309">
    <property type="entry name" value="LVIVD"/>
    <property type="match status" value="5"/>
</dbReference>
<evidence type="ECO:0000256" key="1">
    <source>
        <dbReference type="SAM" id="MobiDB-lite"/>
    </source>
</evidence>
<dbReference type="OrthoDB" id="5487315at2"/>
<name>Q08UR5_STIAD</name>
<dbReference type="EMBL" id="AAMD01000126">
    <property type="protein sequence ID" value="EAU64198.1"/>
    <property type="molecule type" value="Genomic_DNA"/>
</dbReference>
<dbReference type="Proteomes" id="UP000032702">
    <property type="component" value="Unassembled WGS sequence"/>
</dbReference>